<proteinExistence type="inferred from homology"/>
<comment type="function">
    <text evidence="3 6">Binds specifically to cytosolic chaperonin (c-CPN) and transfers target proteins to it. Binds to nascent polypeptide chain and promotes folding in an environment in which there are many competing pathways for nonnative proteins.</text>
</comment>
<dbReference type="GeneTree" id="ENSGT00390000018904"/>
<name>A0A8C4QH06_EPTBU</name>
<evidence type="ECO:0000256" key="2">
    <source>
        <dbReference type="ARBA" id="ARBA00023186"/>
    </source>
</evidence>
<dbReference type="SUPFAM" id="SSF46579">
    <property type="entry name" value="Prefoldin"/>
    <property type="match status" value="1"/>
</dbReference>
<comment type="subunit">
    <text evidence="4">Heterohexamer of two PFD-alpha type and four PFD-beta type subunits. Binds to the C-terminal part of VHL.</text>
</comment>
<dbReference type="GO" id="GO:0016272">
    <property type="term" value="C:prefoldin complex"/>
    <property type="evidence" value="ECO:0007669"/>
    <property type="project" value="UniProtKB-UniRule"/>
</dbReference>
<evidence type="ECO:0000256" key="6">
    <source>
        <dbReference type="PIRNR" id="PIRNR016396"/>
    </source>
</evidence>
<evidence type="ECO:0000256" key="1">
    <source>
        <dbReference type="ARBA" id="ARBA00010048"/>
    </source>
</evidence>
<evidence type="ECO:0000313" key="8">
    <source>
        <dbReference type="Proteomes" id="UP000694388"/>
    </source>
</evidence>
<dbReference type="Proteomes" id="UP000694388">
    <property type="component" value="Unplaced"/>
</dbReference>
<dbReference type="Gene3D" id="1.10.287.370">
    <property type="match status" value="1"/>
</dbReference>
<evidence type="ECO:0000313" key="7">
    <source>
        <dbReference type="Ensembl" id="ENSEBUP00000014637.1"/>
    </source>
</evidence>
<accession>A0A8C4QH06</accession>
<dbReference type="FunFam" id="1.10.287.370:FF:000001">
    <property type="entry name" value="Prefoldin subunit 3"/>
    <property type="match status" value="1"/>
</dbReference>
<dbReference type="InterPro" id="IPR009053">
    <property type="entry name" value="Prefoldin"/>
</dbReference>
<dbReference type="CDD" id="cd23156">
    <property type="entry name" value="Prefoldin_3"/>
    <property type="match status" value="1"/>
</dbReference>
<evidence type="ECO:0000256" key="3">
    <source>
        <dbReference type="ARBA" id="ARBA00024667"/>
    </source>
</evidence>
<protein>
    <recommendedName>
        <fullName evidence="5 6">Prefoldin subunit 3</fullName>
    </recommendedName>
</protein>
<organism evidence="7 8">
    <name type="scientific">Eptatretus burgeri</name>
    <name type="common">Inshore hagfish</name>
    <dbReference type="NCBI Taxonomy" id="7764"/>
    <lineage>
        <taxon>Eukaryota</taxon>
        <taxon>Metazoa</taxon>
        <taxon>Chordata</taxon>
        <taxon>Craniata</taxon>
        <taxon>Vertebrata</taxon>
        <taxon>Cyclostomata</taxon>
        <taxon>Myxini</taxon>
        <taxon>Myxiniformes</taxon>
        <taxon>Myxinidae</taxon>
        <taxon>Eptatretinae</taxon>
        <taxon>Eptatretus</taxon>
    </lineage>
</organism>
<dbReference type="Ensembl" id="ENSEBUT00000015214.1">
    <property type="protein sequence ID" value="ENSEBUP00000014637.1"/>
    <property type="gene ID" value="ENSEBUG00000009230.1"/>
</dbReference>
<keyword evidence="8" id="KW-1185">Reference proteome</keyword>
<dbReference type="PANTHER" id="PTHR12409:SF0">
    <property type="entry name" value="PREFOLDIN SUBUNIT 3"/>
    <property type="match status" value="1"/>
</dbReference>
<dbReference type="GO" id="GO:0015631">
    <property type="term" value="F:tubulin binding"/>
    <property type="evidence" value="ECO:0007669"/>
    <property type="project" value="TreeGrafter"/>
</dbReference>
<evidence type="ECO:0000256" key="4">
    <source>
        <dbReference type="ARBA" id="ARBA00062055"/>
    </source>
</evidence>
<dbReference type="GO" id="GO:0005737">
    <property type="term" value="C:cytoplasm"/>
    <property type="evidence" value="ECO:0007669"/>
    <property type="project" value="UniProtKB-ARBA"/>
</dbReference>
<dbReference type="GO" id="GO:0007021">
    <property type="term" value="P:tubulin complex assembly"/>
    <property type="evidence" value="ECO:0007669"/>
    <property type="project" value="TreeGrafter"/>
</dbReference>
<dbReference type="PIRSF" id="PIRSF016396">
    <property type="entry name" value="Prefoldin_subunit_3"/>
    <property type="match status" value="1"/>
</dbReference>
<dbReference type="Pfam" id="PF02996">
    <property type="entry name" value="Prefoldin"/>
    <property type="match status" value="1"/>
</dbReference>
<dbReference type="GO" id="GO:0007017">
    <property type="term" value="P:microtubule-based process"/>
    <property type="evidence" value="ECO:0007669"/>
    <property type="project" value="TreeGrafter"/>
</dbReference>
<reference evidence="7" key="2">
    <citation type="submission" date="2025-09" db="UniProtKB">
        <authorList>
            <consortium name="Ensembl"/>
        </authorList>
    </citation>
    <scope>IDENTIFICATION</scope>
</reference>
<evidence type="ECO:0000256" key="5">
    <source>
        <dbReference type="ARBA" id="ARBA00067450"/>
    </source>
</evidence>
<reference evidence="7" key="1">
    <citation type="submission" date="2025-08" db="UniProtKB">
        <authorList>
            <consortium name="Ensembl"/>
        </authorList>
    </citation>
    <scope>IDENTIFICATION</scope>
</reference>
<dbReference type="GO" id="GO:0006457">
    <property type="term" value="P:protein folding"/>
    <property type="evidence" value="ECO:0007669"/>
    <property type="project" value="UniProtKB-UniRule"/>
</dbReference>
<dbReference type="PANTHER" id="PTHR12409">
    <property type="entry name" value="PREFOLDIN SUBUNIT 3"/>
    <property type="match status" value="1"/>
</dbReference>
<dbReference type="InterPro" id="IPR016655">
    <property type="entry name" value="PFD3"/>
</dbReference>
<comment type="similarity">
    <text evidence="1 6">Belongs to the prefoldin subunit alpha family.</text>
</comment>
<dbReference type="InterPro" id="IPR004127">
    <property type="entry name" value="Prefoldin_subunit_alpha"/>
</dbReference>
<sequence>MDDVSAFLQERGESAPAALRWLNEQHQKYKLMEQGLMQKRRRLRGQMPDIEHSLKIIHYMQQKQKDGDKNIESHFMLSDNVFASASLSLTNSVCLWLGANVMMEYSVDAAIQLLEKNLTQARSSLNSLDSHLGFLRDQITTTEVTIARVYNWDVKRRQATTRT</sequence>
<keyword evidence="2 6" id="KW-0143">Chaperone</keyword>
<dbReference type="AlphaFoldDB" id="A0A8C4QH06"/>